<gene>
    <name evidence="1" type="ORF">PDIGIT_LOCUS14143</name>
</gene>
<proteinExistence type="predicted"/>
<keyword evidence="2" id="KW-1185">Reference proteome</keyword>
<organism evidence="1 2">
    <name type="scientific">Periconia digitata</name>
    <dbReference type="NCBI Taxonomy" id="1303443"/>
    <lineage>
        <taxon>Eukaryota</taxon>
        <taxon>Fungi</taxon>
        <taxon>Dikarya</taxon>
        <taxon>Ascomycota</taxon>
        <taxon>Pezizomycotina</taxon>
        <taxon>Dothideomycetes</taxon>
        <taxon>Pleosporomycetidae</taxon>
        <taxon>Pleosporales</taxon>
        <taxon>Massarineae</taxon>
        <taxon>Periconiaceae</taxon>
        <taxon>Periconia</taxon>
    </lineage>
</organism>
<dbReference type="AlphaFoldDB" id="A0A9W4XUC0"/>
<accession>A0A9W4XUC0</accession>
<comment type="caution">
    <text evidence="1">The sequence shown here is derived from an EMBL/GenBank/DDBJ whole genome shotgun (WGS) entry which is preliminary data.</text>
</comment>
<evidence type="ECO:0000313" key="2">
    <source>
        <dbReference type="Proteomes" id="UP001152607"/>
    </source>
</evidence>
<name>A0A9W4XUC0_9PLEO</name>
<protein>
    <submittedName>
        <fullName evidence="1">Uncharacterized protein</fullName>
    </submittedName>
</protein>
<evidence type="ECO:0000313" key="1">
    <source>
        <dbReference type="EMBL" id="CAI6340955.1"/>
    </source>
</evidence>
<dbReference type="EMBL" id="CAOQHR010000011">
    <property type="protein sequence ID" value="CAI6340955.1"/>
    <property type="molecule type" value="Genomic_DNA"/>
</dbReference>
<dbReference type="Proteomes" id="UP001152607">
    <property type="component" value="Unassembled WGS sequence"/>
</dbReference>
<reference evidence="1" key="1">
    <citation type="submission" date="2023-01" db="EMBL/GenBank/DDBJ databases">
        <authorList>
            <person name="Van Ghelder C."/>
            <person name="Rancurel C."/>
        </authorList>
    </citation>
    <scope>NUCLEOTIDE SEQUENCE</scope>
    <source>
        <strain evidence="1">CNCM I-4278</strain>
    </source>
</reference>
<sequence>MDRRTDAWALNPAAPCTLKLHMYISSSGLPRNQRPPSQGAVCIPLCTALHCASISRGPPPSLGVLFLSFVVARRHRHFASLGT</sequence>